<dbReference type="EMBL" id="CAJPIN010030072">
    <property type="protein sequence ID" value="CAG2063908.1"/>
    <property type="molecule type" value="Genomic_DNA"/>
</dbReference>
<gene>
    <name evidence="2" type="ORF">TPAB3V08_LOCUS10855</name>
</gene>
<comment type="caution">
    <text evidence="2">The sequence shown here is derived from an EMBL/GenBank/DDBJ whole genome shotgun (WGS) entry which is preliminary data.</text>
</comment>
<name>A0ABN7P7U4_TIMPD</name>
<protein>
    <recommendedName>
        <fullName evidence="4">Laminin</fullName>
    </recommendedName>
</protein>
<dbReference type="SUPFAM" id="SSF57997">
    <property type="entry name" value="Tropomyosin"/>
    <property type="match status" value="1"/>
</dbReference>
<feature type="coiled-coil region" evidence="1">
    <location>
        <begin position="6"/>
        <end position="44"/>
    </location>
</feature>
<evidence type="ECO:0000313" key="3">
    <source>
        <dbReference type="Proteomes" id="UP001153148"/>
    </source>
</evidence>
<evidence type="ECO:0000313" key="2">
    <source>
        <dbReference type="EMBL" id="CAG2063908.1"/>
    </source>
</evidence>
<keyword evidence="3" id="KW-1185">Reference proteome</keyword>
<proteinExistence type="predicted"/>
<feature type="non-terminal residue" evidence="2">
    <location>
        <position position="1"/>
    </location>
</feature>
<sequence>KDAIQILETAQNVVDALNEAKEAQDKAEDAISKAKKDIETAKLDLTSISSETDEAQQKANETVTDVDLLKDRLKQLQTSVLINERAANEVAEAARKVKDEANSAEANANYLSNDYQQAADSLQRRTAASSESQKRARGLLERASQFSVGTTAKLKDLEDMNSDYSTKEKELNDVSGEIDELINRMNDYLKNINIQSDYYRTCVS</sequence>
<evidence type="ECO:0000256" key="1">
    <source>
        <dbReference type="SAM" id="Coils"/>
    </source>
</evidence>
<keyword evidence="1" id="KW-0175">Coiled coil</keyword>
<organism evidence="2 3">
    <name type="scientific">Timema podura</name>
    <name type="common">Walking stick</name>
    <dbReference type="NCBI Taxonomy" id="61482"/>
    <lineage>
        <taxon>Eukaryota</taxon>
        <taxon>Metazoa</taxon>
        <taxon>Ecdysozoa</taxon>
        <taxon>Arthropoda</taxon>
        <taxon>Hexapoda</taxon>
        <taxon>Insecta</taxon>
        <taxon>Pterygota</taxon>
        <taxon>Neoptera</taxon>
        <taxon>Polyneoptera</taxon>
        <taxon>Phasmatodea</taxon>
        <taxon>Timematodea</taxon>
        <taxon>Timematoidea</taxon>
        <taxon>Timematidae</taxon>
        <taxon>Timema</taxon>
    </lineage>
</organism>
<feature type="coiled-coil region" evidence="1">
    <location>
        <begin position="157"/>
        <end position="191"/>
    </location>
</feature>
<evidence type="ECO:0008006" key="4">
    <source>
        <dbReference type="Google" id="ProtNLM"/>
    </source>
</evidence>
<dbReference type="Gene3D" id="1.10.287.950">
    <property type="entry name" value="Methyl-accepting chemotaxis protein"/>
    <property type="match status" value="1"/>
</dbReference>
<reference evidence="2" key="1">
    <citation type="submission" date="2021-03" db="EMBL/GenBank/DDBJ databases">
        <authorList>
            <person name="Tran Van P."/>
        </authorList>
    </citation>
    <scope>NUCLEOTIDE SEQUENCE</scope>
</reference>
<feature type="coiled-coil region" evidence="1">
    <location>
        <begin position="83"/>
        <end position="114"/>
    </location>
</feature>
<dbReference type="Proteomes" id="UP001153148">
    <property type="component" value="Unassembled WGS sequence"/>
</dbReference>
<accession>A0ABN7P7U4</accession>